<dbReference type="Pfam" id="PF01966">
    <property type="entry name" value="HD"/>
    <property type="match status" value="1"/>
</dbReference>
<dbReference type="Pfam" id="PF07698">
    <property type="entry name" value="7TM-7TMR_HD"/>
    <property type="match status" value="1"/>
</dbReference>
<keyword evidence="4" id="KW-1185">Reference proteome</keyword>
<proteinExistence type="predicted"/>
<dbReference type="InterPro" id="IPR006674">
    <property type="entry name" value="HD_domain"/>
</dbReference>
<keyword evidence="1" id="KW-1133">Transmembrane helix</keyword>
<dbReference type="SMART" id="SM00471">
    <property type="entry name" value="HDc"/>
    <property type="match status" value="1"/>
</dbReference>
<feature type="transmembrane region" description="Helical" evidence="1">
    <location>
        <begin position="277"/>
        <end position="300"/>
    </location>
</feature>
<evidence type="ECO:0000313" key="4">
    <source>
        <dbReference type="Proteomes" id="UP000064893"/>
    </source>
</evidence>
<dbReference type="Gene3D" id="1.10.3210.10">
    <property type="entry name" value="Hypothetical protein af1432"/>
    <property type="match status" value="1"/>
</dbReference>
<feature type="transmembrane region" description="Helical" evidence="1">
    <location>
        <begin position="356"/>
        <end position="372"/>
    </location>
</feature>
<evidence type="ECO:0000313" key="3">
    <source>
        <dbReference type="EMBL" id="ALO17322.1"/>
    </source>
</evidence>
<keyword evidence="1" id="KW-0472">Membrane</keyword>
<dbReference type="PATRIC" id="fig|1307839.3.peg.3981"/>
<accession>A0A0S2I504</accession>
<keyword evidence="1" id="KW-0812">Transmembrane</keyword>
<protein>
    <submittedName>
        <fullName evidence="3">Phosphodiesterase</fullName>
    </submittedName>
</protein>
<dbReference type="STRING" id="1307839.L21SP5_03724"/>
<dbReference type="Proteomes" id="UP000064893">
    <property type="component" value="Chromosome"/>
</dbReference>
<reference evidence="3 4" key="1">
    <citation type="submission" date="2015-11" db="EMBL/GenBank/DDBJ databases">
        <title>Description and complete genome sequence of a novel strain predominating in hypersaline microbial mats and representing a new family of the Bacteriodetes phylum.</title>
        <authorList>
            <person name="Spring S."/>
            <person name="Bunk B."/>
            <person name="Sproer C."/>
            <person name="Klenk H.-P."/>
        </authorList>
    </citation>
    <scope>NUCLEOTIDE SEQUENCE [LARGE SCALE GENOMIC DNA]</scope>
    <source>
        <strain evidence="3 4">L21-Spi-D4</strain>
    </source>
</reference>
<dbReference type="Pfam" id="PF07697">
    <property type="entry name" value="7TMR-HDED"/>
    <property type="match status" value="1"/>
</dbReference>
<feature type="domain" description="HD/PDEase" evidence="2">
    <location>
        <begin position="485"/>
        <end position="642"/>
    </location>
</feature>
<dbReference type="InterPro" id="IPR006675">
    <property type="entry name" value="HDIG_dom"/>
</dbReference>
<dbReference type="CDD" id="cd00077">
    <property type="entry name" value="HDc"/>
    <property type="match status" value="1"/>
</dbReference>
<dbReference type="KEGG" id="blq:L21SP5_03724"/>
<dbReference type="OrthoDB" id="9806952at2"/>
<sequence length="705" mass="81366">MKRISILFRRHRENLFRFFLFIITVAILVFLLPTERKFGFEYRKGAPWMHEDLIAPFDFAIQKNPDVIEKQKDSIQQRANVFYRFRDEAFMQLDSTFNQSTEKAFNRFVDTTNLTSNQKNDLNFYLDSLRLVYSDIMHKGVIDTVLIHEGAPDKDITLLRNNVAHTFEEILPLPEKAAALLRKKINSFNLEQEKLRAFFTKLNVGQYVKPTAVYDKQTTADNLESLTKSLSTTSGMIQRGQRIISRGELITSDTYQIIESLRMEYESTQGIGRVKDWLIAGKIIVISLAIGVLFLFLIYFRREVLQHRVKSYFIVFLLLLMVLAAGITSNADNINIYVVPIAIMPIIIQIFYDPRLAIFVHMVTIVIIGFIVPNPFKFVFIQFVVGVVAILSLRNMHRRQQIFFAALAVFTTYSLVYLGLGMMQEGDITKIDPMQFAWFAGNSMLVLWTYPLIYLFEKMFGFLSDVTLMEMADTNHPLLRKLNEKAPGTFQHSMQVANLAEAVVRRIGGNPSLVRTGALYHDIGKMKNPEYFIENQVPNRNPHDKHTFEESANIIINHVKDGIKMARQYNLPKPVVDFIRTHHGDGLVQYFYRSHVNQFPEEIVDESRFRYPGPTPFSKETGVVMMADSVEAASRSLKTMNEETIDNLVDNIISYIINENQLDDADITFKDINIAKSIFKEKLKNIYHARIEYPAENNNTNNQKS</sequence>
<name>A0A0S2I504_9BACT</name>
<dbReference type="PANTHER" id="PTHR36442:SF1">
    <property type="entry name" value="CYCLIC-DI-AMP PHOSPHODIESTERASE PGPH"/>
    <property type="match status" value="1"/>
</dbReference>
<dbReference type="EMBL" id="CP013118">
    <property type="protein sequence ID" value="ALO17322.1"/>
    <property type="molecule type" value="Genomic_DNA"/>
</dbReference>
<dbReference type="PANTHER" id="PTHR36442">
    <property type="entry name" value="CYCLIC-DI-AMP PHOSPHODIESTERASE PGPH"/>
    <property type="match status" value="1"/>
</dbReference>
<organism evidence="3 4">
    <name type="scientific">Salinivirga cyanobacteriivorans</name>
    <dbReference type="NCBI Taxonomy" id="1307839"/>
    <lineage>
        <taxon>Bacteria</taxon>
        <taxon>Pseudomonadati</taxon>
        <taxon>Bacteroidota</taxon>
        <taxon>Bacteroidia</taxon>
        <taxon>Bacteroidales</taxon>
        <taxon>Salinivirgaceae</taxon>
        <taxon>Salinivirga</taxon>
    </lineage>
</organism>
<feature type="transmembrane region" description="Helical" evidence="1">
    <location>
        <begin position="334"/>
        <end position="351"/>
    </location>
</feature>
<feature type="transmembrane region" description="Helical" evidence="1">
    <location>
        <begin position="378"/>
        <end position="395"/>
    </location>
</feature>
<dbReference type="RefSeq" id="WP_081421590.1">
    <property type="nucleotide sequence ID" value="NZ_CP013118.1"/>
</dbReference>
<dbReference type="SUPFAM" id="SSF109604">
    <property type="entry name" value="HD-domain/PDEase-like"/>
    <property type="match status" value="1"/>
</dbReference>
<dbReference type="NCBIfam" id="TIGR00277">
    <property type="entry name" value="HDIG"/>
    <property type="match status" value="1"/>
</dbReference>
<feature type="transmembrane region" description="Helical" evidence="1">
    <location>
        <begin position="312"/>
        <end position="328"/>
    </location>
</feature>
<feature type="transmembrane region" description="Helical" evidence="1">
    <location>
        <begin position="436"/>
        <end position="456"/>
    </location>
</feature>
<dbReference type="InterPro" id="IPR011621">
    <property type="entry name" value="Metal-dep_PHydrolase_7TM_intra"/>
</dbReference>
<dbReference type="InterPro" id="IPR011624">
    <property type="entry name" value="Metal-dep_PHydrolase_7TM_extra"/>
</dbReference>
<evidence type="ECO:0000259" key="2">
    <source>
        <dbReference type="SMART" id="SM00471"/>
    </source>
</evidence>
<evidence type="ECO:0000256" key="1">
    <source>
        <dbReference type="SAM" id="Phobius"/>
    </source>
</evidence>
<gene>
    <name evidence="3" type="ORF">L21SP5_03724</name>
</gene>
<feature type="transmembrane region" description="Helical" evidence="1">
    <location>
        <begin position="402"/>
        <end position="424"/>
    </location>
</feature>
<dbReference type="InterPro" id="IPR003607">
    <property type="entry name" value="HD/PDEase_dom"/>
</dbReference>
<feature type="transmembrane region" description="Helical" evidence="1">
    <location>
        <begin position="15"/>
        <end position="33"/>
    </location>
</feature>
<dbReference type="AlphaFoldDB" id="A0A0S2I504"/>
<dbReference type="InterPro" id="IPR052722">
    <property type="entry name" value="PgpH_phosphodiesterase"/>
</dbReference>